<dbReference type="CDD" id="cd12148">
    <property type="entry name" value="fungal_TF_MHR"/>
    <property type="match status" value="1"/>
</dbReference>
<name>A0A8H6A429_PETAA</name>
<dbReference type="GO" id="GO:0000981">
    <property type="term" value="F:DNA-binding transcription factor activity, RNA polymerase II-specific"/>
    <property type="evidence" value="ECO:0007669"/>
    <property type="project" value="TreeGrafter"/>
</dbReference>
<keyword evidence="4" id="KW-0539">Nucleus</keyword>
<keyword evidence="2" id="KW-0238">DNA-binding</keyword>
<feature type="region of interest" description="Disordered" evidence="5">
    <location>
        <begin position="25"/>
        <end position="46"/>
    </location>
</feature>
<protein>
    <submittedName>
        <fullName evidence="6">Uncharacterized protein</fullName>
    </submittedName>
</protein>
<feature type="compositionally biased region" description="Polar residues" evidence="5">
    <location>
        <begin position="32"/>
        <end position="46"/>
    </location>
</feature>
<gene>
    <name evidence="6" type="ORF">ETB97_003494</name>
</gene>
<accession>A0A8H6A429</accession>
<dbReference type="PANTHER" id="PTHR47424">
    <property type="entry name" value="REGULATORY PROTEIN GAL4"/>
    <property type="match status" value="1"/>
</dbReference>
<dbReference type="InterPro" id="IPR051127">
    <property type="entry name" value="Fungal_SecMet_Regulators"/>
</dbReference>
<dbReference type="GO" id="GO:0000978">
    <property type="term" value="F:RNA polymerase II cis-regulatory region sequence-specific DNA binding"/>
    <property type="evidence" value="ECO:0007669"/>
    <property type="project" value="TreeGrafter"/>
</dbReference>
<evidence type="ECO:0000256" key="2">
    <source>
        <dbReference type="ARBA" id="ARBA00023125"/>
    </source>
</evidence>
<evidence type="ECO:0000256" key="5">
    <source>
        <dbReference type="SAM" id="MobiDB-lite"/>
    </source>
</evidence>
<evidence type="ECO:0000256" key="1">
    <source>
        <dbReference type="ARBA" id="ARBA00023015"/>
    </source>
</evidence>
<proteinExistence type="predicted"/>
<evidence type="ECO:0000313" key="6">
    <source>
        <dbReference type="EMBL" id="KAF5859003.1"/>
    </source>
</evidence>
<dbReference type="AlphaFoldDB" id="A0A8H6A429"/>
<dbReference type="EMBL" id="SPNV01000182">
    <property type="protein sequence ID" value="KAF5859003.1"/>
    <property type="molecule type" value="Genomic_DNA"/>
</dbReference>
<dbReference type="GO" id="GO:0005634">
    <property type="term" value="C:nucleus"/>
    <property type="evidence" value="ECO:0007669"/>
    <property type="project" value="TreeGrafter"/>
</dbReference>
<sequence length="241" mass="26589">MEDDLRQTCTYTRCSHTHGIILAPQNKAGGVPSSQPTPAGSSYAESAQQGVVEDARIGLDGGPGAFNSNVQAAIDAKLELPSGQKCLRIPTVDALLFGSICPRQALDGSYVHADNVLPPRKQTDGLVIFYWRHMEPFEPLLDQERFFHSYQALFLGSDVGCDERIFISTLHAICAIFTQLLGSILPEQRNESSSTFFLRSYSVLRPEVILWEAGSLELVQCLLLIAQYLRCTSKLTKLGWL</sequence>
<reference evidence="6 7" key="1">
    <citation type="submission" date="2019-04" db="EMBL/GenBank/DDBJ databases">
        <title>Aspergillus burnettii sp. nov., novel species from soil in southeast Queensland.</title>
        <authorList>
            <person name="Gilchrist C.L.M."/>
            <person name="Pitt J.I."/>
            <person name="Lange L."/>
            <person name="Lacey H.J."/>
            <person name="Vuong D."/>
            <person name="Midgley D.J."/>
            <person name="Greenfield P."/>
            <person name="Bradbury M."/>
            <person name="Lacey E."/>
            <person name="Busk P.K."/>
            <person name="Pilgaard B."/>
            <person name="Chooi Y.H."/>
            <person name="Piggott A.M."/>
        </authorList>
    </citation>
    <scope>NUCLEOTIDE SEQUENCE [LARGE SCALE GENOMIC DNA]</scope>
    <source>
        <strain evidence="6 7">FRR 5400</strain>
    </source>
</reference>
<keyword evidence="3" id="KW-0804">Transcription</keyword>
<keyword evidence="7" id="KW-1185">Reference proteome</keyword>
<evidence type="ECO:0000313" key="7">
    <source>
        <dbReference type="Proteomes" id="UP000541154"/>
    </source>
</evidence>
<dbReference type="GO" id="GO:0000435">
    <property type="term" value="P:positive regulation of transcription from RNA polymerase II promoter by galactose"/>
    <property type="evidence" value="ECO:0007669"/>
    <property type="project" value="TreeGrafter"/>
</dbReference>
<dbReference type="Proteomes" id="UP000541154">
    <property type="component" value="Unassembled WGS sequence"/>
</dbReference>
<evidence type="ECO:0000256" key="4">
    <source>
        <dbReference type="ARBA" id="ARBA00023242"/>
    </source>
</evidence>
<dbReference type="PANTHER" id="PTHR47424:SF3">
    <property type="entry name" value="REGULATORY PROTEIN GAL4"/>
    <property type="match status" value="1"/>
</dbReference>
<evidence type="ECO:0000256" key="3">
    <source>
        <dbReference type="ARBA" id="ARBA00023163"/>
    </source>
</evidence>
<keyword evidence="1" id="KW-0805">Transcription regulation</keyword>
<organism evidence="6 7">
    <name type="scientific">Petromyces alliaceus</name>
    <name type="common">Aspergillus alliaceus</name>
    <dbReference type="NCBI Taxonomy" id="209559"/>
    <lineage>
        <taxon>Eukaryota</taxon>
        <taxon>Fungi</taxon>
        <taxon>Dikarya</taxon>
        <taxon>Ascomycota</taxon>
        <taxon>Pezizomycotina</taxon>
        <taxon>Eurotiomycetes</taxon>
        <taxon>Eurotiomycetidae</taxon>
        <taxon>Eurotiales</taxon>
        <taxon>Aspergillaceae</taxon>
        <taxon>Aspergillus</taxon>
        <taxon>Aspergillus subgen. Circumdati</taxon>
    </lineage>
</organism>
<comment type="caution">
    <text evidence="6">The sequence shown here is derived from an EMBL/GenBank/DDBJ whole genome shotgun (WGS) entry which is preliminary data.</text>
</comment>